<keyword evidence="10 13" id="KW-0456">Lyase</keyword>
<dbReference type="NCBIfam" id="NF006674">
    <property type="entry name" value="PRK09224.1"/>
    <property type="match status" value="1"/>
</dbReference>
<dbReference type="Gene3D" id="3.40.1020.10">
    <property type="entry name" value="Biosynthetic Threonine Deaminase, Domain 3"/>
    <property type="match status" value="1"/>
</dbReference>
<dbReference type="NCBIfam" id="TIGR01124">
    <property type="entry name" value="ilvA_2Cterm"/>
    <property type="match status" value="1"/>
</dbReference>
<dbReference type="InterPro" id="IPR036052">
    <property type="entry name" value="TrpB-like_PALP_sf"/>
</dbReference>
<dbReference type="SUPFAM" id="SSF55021">
    <property type="entry name" value="ACT-like"/>
    <property type="match status" value="2"/>
</dbReference>
<dbReference type="AlphaFoldDB" id="A0A348HBF0"/>
<dbReference type="PROSITE" id="PS00165">
    <property type="entry name" value="DEHYDRATASE_SER_THR"/>
    <property type="match status" value="1"/>
</dbReference>
<dbReference type="CDD" id="cd04907">
    <property type="entry name" value="ACT_ThrD-I_2"/>
    <property type="match status" value="1"/>
</dbReference>
<organism evidence="15 16">
    <name type="scientific">Zymobacter palmae</name>
    <dbReference type="NCBI Taxonomy" id="33074"/>
    <lineage>
        <taxon>Bacteria</taxon>
        <taxon>Pseudomonadati</taxon>
        <taxon>Pseudomonadota</taxon>
        <taxon>Gammaproteobacteria</taxon>
        <taxon>Oceanospirillales</taxon>
        <taxon>Halomonadaceae</taxon>
        <taxon>Zymobacter group</taxon>
        <taxon>Zymobacter</taxon>
    </lineage>
</organism>
<dbReference type="GO" id="GO:0004794">
    <property type="term" value="F:threonine deaminase activity"/>
    <property type="evidence" value="ECO:0007669"/>
    <property type="project" value="UniProtKB-UniRule"/>
</dbReference>
<comment type="subunit">
    <text evidence="5 13">Homotetramer.</text>
</comment>
<dbReference type="CDD" id="cd04906">
    <property type="entry name" value="ACT_ThrD-I_1"/>
    <property type="match status" value="1"/>
</dbReference>
<evidence type="ECO:0000256" key="6">
    <source>
        <dbReference type="ARBA" id="ARBA00022605"/>
    </source>
</evidence>
<reference evidence="15 16" key="1">
    <citation type="submission" date="2018-09" db="EMBL/GenBank/DDBJ databases">
        <title>Zymobacter palmae IAM14233 (=T109) whole genome analysis.</title>
        <authorList>
            <person name="Yanase H."/>
        </authorList>
    </citation>
    <scope>NUCLEOTIDE SEQUENCE [LARGE SCALE GENOMIC DNA]</scope>
    <source>
        <strain evidence="15 16">IAM14233</strain>
    </source>
</reference>
<dbReference type="InterPro" id="IPR045865">
    <property type="entry name" value="ACT-like_dom_sf"/>
</dbReference>
<sequence>MQDTPLLEAYVKKILTAKVYDVAIETPLSPMPMLSQRLGNQISIKREDLQPVFSFKIRGAYNRLASLTDAQRRQGVVTASAGNHAQGVALGAKQLGIRAVIVMPRITPDIKVAAVRARGAEVVLTGDNFNEALEYARELMTQEGLTYVAPFDDAEVIAGQGTIAMEILRQQQGPIDAIFVPVGGGGLISGISAYVKYLFPEVKIIGVEPEDAACLKAALEAGEPTTLDQVGVFAEGVAVSRIGELPFEILKDTVDGVITVNADEMCSAVKDIFEDTRGLPETSGAVALAGLKKYIRQNGIQGQNLICINSGANINFDRLNHITERTSLGERREAMLAVKVPERAGSYKALCEVLSNRMVTQLSYRYAHHSDAQVLVGINVTPSDDDADRHALISTLEEAGYPVVDLSENEMAKVHISHLVGGHMLPALPDDMHEELYRFEFPERPGALNNFVRQLPANWNISLFHYRNHGAAYGRVLVALQMPKDEQDGLDAHLDEIGYRYWRETDNPAYGLFLR</sequence>
<dbReference type="Pfam" id="PF00291">
    <property type="entry name" value="PALP"/>
    <property type="match status" value="1"/>
</dbReference>
<dbReference type="PANTHER" id="PTHR48078">
    <property type="entry name" value="THREONINE DEHYDRATASE, MITOCHONDRIAL-RELATED"/>
    <property type="match status" value="1"/>
</dbReference>
<dbReference type="GO" id="GO:0009097">
    <property type="term" value="P:isoleucine biosynthetic process"/>
    <property type="evidence" value="ECO:0007669"/>
    <property type="project" value="UniProtKB-UniRule"/>
</dbReference>
<evidence type="ECO:0000256" key="2">
    <source>
        <dbReference type="ARBA" id="ARBA00001933"/>
    </source>
</evidence>
<comment type="catalytic activity">
    <reaction evidence="1 13">
        <text>L-threonine = 2-oxobutanoate + NH4(+)</text>
        <dbReference type="Rhea" id="RHEA:22108"/>
        <dbReference type="ChEBI" id="CHEBI:16763"/>
        <dbReference type="ChEBI" id="CHEBI:28938"/>
        <dbReference type="ChEBI" id="CHEBI:57926"/>
        <dbReference type="EC" id="4.3.1.19"/>
    </reaction>
</comment>
<dbReference type="GO" id="GO:0006567">
    <property type="term" value="P:L-threonine catabolic process"/>
    <property type="evidence" value="ECO:0007669"/>
    <property type="project" value="TreeGrafter"/>
</dbReference>
<dbReference type="UniPathway" id="UPA00047">
    <property type="reaction ID" value="UER00054"/>
</dbReference>
<evidence type="ECO:0000256" key="7">
    <source>
        <dbReference type="ARBA" id="ARBA00022624"/>
    </source>
</evidence>
<dbReference type="STRING" id="1123510.GCA_000620025_00243"/>
<dbReference type="EC" id="4.3.1.19" evidence="13"/>
<keyword evidence="6 13" id="KW-0028">Amino-acid biosynthesis</keyword>
<dbReference type="EMBL" id="AP018933">
    <property type="protein sequence ID" value="BBG28952.1"/>
    <property type="molecule type" value="Genomic_DNA"/>
</dbReference>
<comment type="function">
    <text evidence="12 13">Catalyzes the anaerobic formation of alpha-ketobutyrate and ammonia from threonine in a two-step reaction. The first step involved a dehydration of threonine and a production of enamine intermediates (aminocrotonate), which tautomerizes to its imine form (iminobutyrate). Both intermediates are unstable and short-lived. The second step is the nonenzymatic hydrolysis of the enamine/imine intermediates to form 2-ketobutyrate and free ammonia. In the low water environment of the cell, the second step is accelerated by RidA.</text>
</comment>
<dbReference type="SUPFAM" id="SSF53686">
    <property type="entry name" value="Tryptophan synthase beta subunit-like PLP-dependent enzymes"/>
    <property type="match status" value="1"/>
</dbReference>
<dbReference type="InterPro" id="IPR001721">
    <property type="entry name" value="TD_ACT-like"/>
</dbReference>
<gene>
    <name evidence="13" type="primary">ilvA</name>
    <name evidence="15" type="ORF">ZBT109_0154</name>
</gene>
<evidence type="ECO:0000256" key="8">
    <source>
        <dbReference type="ARBA" id="ARBA00022737"/>
    </source>
</evidence>
<evidence type="ECO:0000256" key="1">
    <source>
        <dbReference type="ARBA" id="ARBA00001274"/>
    </source>
</evidence>
<dbReference type="InterPro" id="IPR005787">
    <property type="entry name" value="Thr_deHydtase_biosynth"/>
</dbReference>
<evidence type="ECO:0000259" key="14">
    <source>
        <dbReference type="PROSITE" id="PS51672"/>
    </source>
</evidence>
<feature type="domain" description="ACT-like" evidence="14">
    <location>
        <begin position="435"/>
        <end position="506"/>
    </location>
</feature>
<dbReference type="InterPro" id="IPR038110">
    <property type="entry name" value="TD_ACT-like_sf"/>
</dbReference>
<comment type="similarity">
    <text evidence="4 13">Belongs to the serine/threonine dehydratase family.</text>
</comment>
<dbReference type="GO" id="GO:0003941">
    <property type="term" value="F:L-serine ammonia-lyase activity"/>
    <property type="evidence" value="ECO:0007669"/>
    <property type="project" value="TreeGrafter"/>
</dbReference>
<proteinExistence type="inferred from homology"/>
<evidence type="ECO:0000256" key="11">
    <source>
        <dbReference type="ARBA" id="ARBA00023304"/>
    </source>
</evidence>
<dbReference type="GO" id="GO:0006565">
    <property type="term" value="P:L-serine catabolic process"/>
    <property type="evidence" value="ECO:0007669"/>
    <property type="project" value="TreeGrafter"/>
</dbReference>
<evidence type="ECO:0000256" key="10">
    <source>
        <dbReference type="ARBA" id="ARBA00023239"/>
    </source>
</evidence>
<keyword evidence="8" id="KW-0677">Repeat</keyword>
<evidence type="ECO:0000256" key="5">
    <source>
        <dbReference type="ARBA" id="ARBA00011881"/>
    </source>
</evidence>
<dbReference type="GO" id="GO:0030170">
    <property type="term" value="F:pyridoxal phosphate binding"/>
    <property type="evidence" value="ECO:0007669"/>
    <property type="project" value="InterPro"/>
</dbReference>
<name>A0A348HBF0_9GAMM</name>
<dbReference type="InterPro" id="IPR000634">
    <property type="entry name" value="Ser/Thr_deHydtase_PyrdxlP-BS"/>
</dbReference>
<comment type="cofactor">
    <cofactor evidence="2 13">
        <name>pyridoxal 5'-phosphate</name>
        <dbReference type="ChEBI" id="CHEBI:597326"/>
    </cofactor>
</comment>
<dbReference type="InterPro" id="IPR050147">
    <property type="entry name" value="Ser/Thr_Dehydratase"/>
</dbReference>
<feature type="domain" description="ACT-like" evidence="14">
    <location>
        <begin position="334"/>
        <end position="408"/>
    </location>
</feature>
<evidence type="ECO:0000313" key="15">
    <source>
        <dbReference type="EMBL" id="BBG28952.1"/>
    </source>
</evidence>
<keyword evidence="16" id="KW-1185">Reference proteome</keyword>
<dbReference type="PROSITE" id="PS51672">
    <property type="entry name" value="ACT_LIKE"/>
    <property type="match status" value="2"/>
</dbReference>
<evidence type="ECO:0000256" key="9">
    <source>
        <dbReference type="ARBA" id="ARBA00022898"/>
    </source>
</evidence>
<evidence type="ECO:0000256" key="3">
    <source>
        <dbReference type="ARBA" id="ARBA00004810"/>
    </source>
</evidence>
<evidence type="ECO:0000313" key="16">
    <source>
        <dbReference type="Proteomes" id="UP000267342"/>
    </source>
</evidence>
<evidence type="ECO:0000256" key="12">
    <source>
        <dbReference type="ARBA" id="ARBA00025527"/>
    </source>
</evidence>
<keyword evidence="9 13" id="KW-0663">Pyridoxal phosphate</keyword>
<accession>A0A348HBF0</accession>
<keyword evidence="7 13" id="KW-0412">Isoleucine biosynthesis</keyword>
<dbReference type="KEGG" id="zpl:ZBT109_0154"/>
<evidence type="ECO:0000256" key="4">
    <source>
        <dbReference type="ARBA" id="ARBA00010869"/>
    </source>
</evidence>
<dbReference type="FunFam" id="3.40.50.1100:FF:000008">
    <property type="entry name" value="L-threonine dehydratase"/>
    <property type="match status" value="1"/>
</dbReference>
<dbReference type="InterPro" id="IPR001926">
    <property type="entry name" value="TrpB-like_PALP"/>
</dbReference>
<evidence type="ECO:0000256" key="13">
    <source>
        <dbReference type="RuleBase" id="RU362012"/>
    </source>
</evidence>
<protein>
    <recommendedName>
        <fullName evidence="13">L-threonine dehydratase</fullName>
        <ecNumber evidence="13">4.3.1.19</ecNumber>
    </recommendedName>
    <alternativeName>
        <fullName evidence="13">Threonine deaminase</fullName>
    </alternativeName>
</protein>
<dbReference type="Proteomes" id="UP000267342">
    <property type="component" value="Chromosome"/>
</dbReference>
<dbReference type="Gene3D" id="3.40.50.1100">
    <property type="match status" value="2"/>
</dbReference>
<dbReference type="FunFam" id="3.40.1020.10:FF:000001">
    <property type="entry name" value="L-threonine dehydratase"/>
    <property type="match status" value="1"/>
</dbReference>
<dbReference type="PANTHER" id="PTHR48078:SF11">
    <property type="entry name" value="THREONINE DEHYDRATASE, MITOCHONDRIAL"/>
    <property type="match status" value="1"/>
</dbReference>
<keyword evidence="11 13" id="KW-0100">Branched-chain amino acid biosynthesis</keyword>
<comment type="pathway">
    <text evidence="3 13">Amino-acid biosynthesis; L-isoleucine biosynthesis; 2-oxobutanoate from L-threonine: step 1/1.</text>
</comment>
<dbReference type="CDD" id="cd01562">
    <property type="entry name" value="Thr-dehyd"/>
    <property type="match status" value="1"/>
</dbReference>
<dbReference type="Pfam" id="PF00585">
    <property type="entry name" value="Thr_dehydrat_C"/>
    <property type="match status" value="2"/>
</dbReference>